<proteinExistence type="predicted"/>
<feature type="signal peptide" evidence="2">
    <location>
        <begin position="1"/>
        <end position="19"/>
    </location>
</feature>
<keyword evidence="2" id="KW-0732">Signal</keyword>
<evidence type="ECO:0000256" key="2">
    <source>
        <dbReference type="SAM" id="SignalP"/>
    </source>
</evidence>
<keyword evidence="4" id="KW-1185">Reference proteome</keyword>
<evidence type="ECO:0000313" key="4">
    <source>
        <dbReference type="Proteomes" id="UP001219355"/>
    </source>
</evidence>
<name>A0AAF0DE05_9EURO</name>
<dbReference type="Proteomes" id="UP001219355">
    <property type="component" value="Chromosome 1"/>
</dbReference>
<gene>
    <name evidence="3" type="ORF">PRK78_001240</name>
</gene>
<dbReference type="AlphaFoldDB" id="A0AAF0DE05"/>
<feature type="compositionally biased region" description="Polar residues" evidence="1">
    <location>
        <begin position="85"/>
        <end position="100"/>
    </location>
</feature>
<organism evidence="3 4">
    <name type="scientific">Emydomyces testavorans</name>
    <dbReference type="NCBI Taxonomy" id="2070801"/>
    <lineage>
        <taxon>Eukaryota</taxon>
        <taxon>Fungi</taxon>
        <taxon>Dikarya</taxon>
        <taxon>Ascomycota</taxon>
        <taxon>Pezizomycotina</taxon>
        <taxon>Eurotiomycetes</taxon>
        <taxon>Eurotiomycetidae</taxon>
        <taxon>Onygenales</taxon>
        <taxon>Nannizziopsiaceae</taxon>
        <taxon>Emydomyces</taxon>
    </lineage>
</organism>
<evidence type="ECO:0000313" key="3">
    <source>
        <dbReference type="EMBL" id="WEW55807.1"/>
    </source>
</evidence>
<feature type="region of interest" description="Disordered" evidence="1">
    <location>
        <begin position="17"/>
        <end position="110"/>
    </location>
</feature>
<feature type="compositionally biased region" description="Low complexity" evidence="1">
    <location>
        <begin position="17"/>
        <end position="29"/>
    </location>
</feature>
<protein>
    <submittedName>
        <fullName evidence="3">Uncharacterized protein</fullName>
    </submittedName>
</protein>
<reference evidence="3" key="1">
    <citation type="submission" date="2023-03" db="EMBL/GenBank/DDBJ databases">
        <title>Emydomyces testavorans Genome Sequence.</title>
        <authorList>
            <person name="Hoyer L."/>
        </authorList>
    </citation>
    <scope>NUCLEOTIDE SEQUENCE</scope>
    <source>
        <strain evidence="3">16-2883</strain>
    </source>
</reference>
<dbReference type="EMBL" id="CP120627">
    <property type="protein sequence ID" value="WEW55807.1"/>
    <property type="molecule type" value="Genomic_DNA"/>
</dbReference>
<accession>A0AAF0DE05</accession>
<feature type="chain" id="PRO_5042267072" evidence="2">
    <location>
        <begin position="20"/>
        <end position="126"/>
    </location>
</feature>
<evidence type="ECO:0000256" key="1">
    <source>
        <dbReference type="SAM" id="MobiDB-lite"/>
    </source>
</evidence>
<sequence length="126" mass="12065">MRFSLVSVLALSAVALGASSSTSGSQQTAITLNDPTVSRSSSGGPSSETGSMTILPVPTMTGSPSGTSGPGSNSTATRPTRTDSRTVSGPTGSRPTTASSAGLAPTNGPQAVGFGLGLGALVAALL</sequence>
<feature type="compositionally biased region" description="Low complexity" evidence="1">
    <location>
        <begin position="38"/>
        <end position="75"/>
    </location>
</feature>